<dbReference type="RefSeq" id="WP_164318242.1">
    <property type="nucleotide sequence ID" value="NZ_JAAGLU010000023.1"/>
</dbReference>
<sequence length="491" mass="51558">MTDDPTGTSTDTPDERPALRFGDRSLTYAELAASAGALAHRISGAGGPVAVWATPTLETAVGVVAALLAGVPAVPLNPKSGESELGHILKDSSPALVLTAPGDQLPSAFGSLERTDVDVDVNVDARTSAGAPRTTYEPAPETPALIVYTSGTTGPPKGAVIPRRAVAATLDALADAWQWTSEDVLVHGLPLFHVHGLIIGILGPLRLGGSVRHLGRFGTQGVTRELNDGATMLFGVPTMYHRIAEALPGDPELAEALGRARLLVSGSAALPVHDHERITAATGRRIVERYGMTETLMNTSVRADGEPRAGTVGVPLPGVELRLVEEDGAPITAYDGETVGEIQVRGPNLFTEYLNRPDATAAAFTADGWFRTGDMAVRDPDGYVRIVGRKATDLIKSGGYKIGAGEIENALLEHAGVREAAVTGEPDADLGERVVAWIVPADAQSPPDADELANHVAGRLAPHKRPRVVRYLDALPRNDMGKIMKRALPSD</sequence>
<dbReference type="Pfam" id="PF00501">
    <property type="entry name" value="AMP-binding"/>
    <property type="match status" value="1"/>
</dbReference>
<dbReference type="GO" id="GO:0031956">
    <property type="term" value="F:medium-chain fatty acid-CoA ligase activity"/>
    <property type="evidence" value="ECO:0007669"/>
    <property type="project" value="TreeGrafter"/>
</dbReference>
<dbReference type="AlphaFoldDB" id="A0A6B3BY35"/>
<dbReference type="NCBIfam" id="NF005858">
    <property type="entry name" value="PRK07787.1"/>
    <property type="match status" value="1"/>
</dbReference>
<feature type="domain" description="AMP-binding enzyme C-terminal" evidence="3">
    <location>
        <begin position="406"/>
        <end position="482"/>
    </location>
</feature>
<proteinExistence type="inferred from homology"/>
<reference evidence="4" key="1">
    <citation type="submission" date="2020-01" db="EMBL/GenBank/DDBJ databases">
        <title>Insect and environment-associated Actinomycetes.</title>
        <authorList>
            <person name="Currrie C."/>
            <person name="Chevrette M."/>
            <person name="Carlson C."/>
            <person name="Stubbendieck R."/>
            <person name="Wendt-Pienkowski E."/>
        </authorList>
    </citation>
    <scope>NUCLEOTIDE SEQUENCE</scope>
    <source>
        <strain evidence="4">SID12501</strain>
    </source>
</reference>
<dbReference type="PROSITE" id="PS00455">
    <property type="entry name" value="AMP_BINDING"/>
    <property type="match status" value="1"/>
</dbReference>
<gene>
    <name evidence="4" type="ORF">G3I71_26765</name>
</gene>
<comment type="similarity">
    <text evidence="1">Belongs to the ATP-dependent AMP-binding enzyme family.</text>
</comment>
<dbReference type="PANTHER" id="PTHR43201:SF8">
    <property type="entry name" value="ACYL-COA SYNTHETASE FAMILY MEMBER 3"/>
    <property type="match status" value="1"/>
</dbReference>
<comment type="caution">
    <text evidence="4">The sequence shown here is derived from an EMBL/GenBank/DDBJ whole genome shotgun (WGS) entry which is preliminary data.</text>
</comment>
<evidence type="ECO:0000256" key="1">
    <source>
        <dbReference type="ARBA" id="ARBA00006432"/>
    </source>
</evidence>
<dbReference type="InterPro" id="IPR000873">
    <property type="entry name" value="AMP-dep_synth/lig_dom"/>
</dbReference>
<dbReference type="CDD" id="cd05941">
    <property type="entry name" value="MCS"/>
    <property type="match status" value="1"/>
</dbReference>
<dbReference type="Pfam" id="PF13193">
    <property type="entry name" value="AMP-binding_C"/>
    <property type="match status" value="1"/>
</dbReference>
<name>A0A6B3BY35_9ACTN</name>
<dbReference type="InterPro" id="IPR045851">
    <property type="entry name" value="AMP-bd_C_sf"/>
</dbReference>
<evidence type="ECO:0000259" key="3">
    <source>
        <dbReference type="Pfam" id="PF13193"/>
    </source>
</evidence>
<dbReference type="InterPro" id="IPR042099">
    <property type="entry name" value="ANL_N_sf"/>
</dbReference>
<dbReference type="SUPFAM" id="SSF56801">
    <property type="entry name" value="Acetyl-CoA synthetase-like"/>
    <property type="match status" value="1"/>
</dbReference>
<dbReference type="Gene3D" id="3.30.300.30">
    <property type="match status" value="1"/>
</dbReference>
<dbReference type="EMBL" id="JAAGLU010000023">
    <property type="protein sequence ID" value="NEC89333.1"/>
    <property type="molecule type" value="Genomic_DNA"/>
</dbReference>
<feature type="domain" description="AMP-dependent synthetase/ligase" evidence="2">
    <location>
        <begin position="12"/>
        <end position="354"/>
    </location>
</feature>
<protein>
    <submittedName>
        <fullName evidence="4">Acyl-CoA synthetase</fullName>
    </submittedName>
</protein>
<dbReference type="InterPro" id="IPR025110">
    <property type="entry name" value="AMP-bd_C"/>
</dbReference>
<organism evidence="4">
    <name type="scientific">Streptomyces sp. SID12501</name>
    <dbReference type="NCBI Taxonomy" id="2706042"/>
    <lineage>
        <taxon>Bacteria</taxon>
        <taxon>Bacillati</taxon>
        <taxon>Actinomycetota</taxon>
        <taxon>Actinomycetes</taxon>
        <taxon>Kitasatosporales</taxon>
        <taxon>Streptomycetaceae</taxon>
        <taxon>Streptomyces</taxon>
    </lineage>
</organism>
<accession>A0A6B3BY35</accession>
<dbReference type="GO" id="GO:0006631">
    <property type="term" value="P:fatty acid metabolic process"/>
    <property type="evidence" value="ECO:0007669"/>
    <property type="project" value="TreeGrafter"/>
</dbReference>
<dbReference type="Gene3D" id="3.40.50.12780">
    <property type="entry name" value="N-terminal domain of ligase-like"/>
    <property type="match status" value="1"/>
</dbReference>
<evidence type="ECO:0000313" key="4">
    <source>
        <dbReference type="EMBL" id="NEC89333.1"/>
    </source>
</evidence>
<evidence type="ECO:0000259" key="2">
    <source>
        <dbReference type="Pfam" id="PF00501"/>
    </source>
</evidence>
<dbReference type="InterPro" id="IPR020845">
    <property type="entry name" value="AMP-binding_CS"/>
</dbReference>
<dbReference type="PANTHER" id="PTHR43201">
    <property type="entry name" value="ACYL-COA SYNTHETASE"/>
    <property type="match status" value="1"/>
</dbReference>